<organism evidence="1 2">
    <name type="scientific">Rickenella mellea</name>
    <dbReference type="NCBI Taxonomy" id="50990"/>
    <lineage>
        <taxon>Eukaryota</taxon>
        <taxon>Fungi</taxon>
        <taxon>Dikarya</taxon>
        <taxon>Basidiomycota</taxon>
        <taxon>Agaricomycotina</taxon>
        <taxon>Agaricomycetes</taxon>
        <taxon>Hymenochaetales</taxon>
        <taxon>Rickenellaceae</taxon>
        <taxon>Rickenella</taxon>
    </lineage>
</organism>
<accession>A0A4Y7PIJ4</accession>
<evidence type="ECO:0008006" key="3">
    <source>
        <dbReference type="Google" id="ProtNLM"/>
    </source>
</evidence>
<dbReference type="Proteomes" id="UP000294933">
    <property type="component" value="Unassembled WGS sequence"/>
</dbReference>
<keyword evidence="2" id="KW-1185">Reference proteome</keyword>
<dbReference type="EMBL" id="ML170318">
    <property type="protein sequence ID" value="TDL14662.1"/>
    <property type="molecule type" value="Genomic_DNA"/>
</dbReference>
<evidence type="ECO:0000313" key="2">
    <source>
        <dbReference type="Proteomes" id="UP000294933"/>
    </source>
</evidence>
<dbReference type="OrthoDB" id="3365698at2759"/>
<evidence type="ECO:0000313" key="1">
    <source>
        <dbReference type="EMBL" id="TDL14662.1"/>
    </source>
</evidence>
<proteinExistence type="predicted"/>
<dbReference type="VEuPathDB" id="FungiDB:BD410DRAFT_809565"/>
<dbReference type="AlphaFoldDB" id="A0A4Y7PIJ4"/>
<reference evidence="1 2" key="1">
    <citation type="submission" date="2018-06" db="EMBL/GenBank/DDBJ databases">
        <title>A transcriptomic atlas of mushroom development highlights an independent origin of complex multicellularity.</title>
        <authorList>
            <consortium name="DOE Joint Genome Institute"/>
            <person name="Krizsan K."/>
            <person name="Almasi E."/>
            <person name="Merenyi Z."/>
            <person name="Sahu N."/>
            <person name="Viragh M."/>
            <person name="Koszo T."/>
            <person name="Mondo S."/>
            <person name="Kiss B."/>
            <person name="Balint B."/>
            <person name="Kues U."/>
            <person name="Barry K."/>
            <person name="Hegedus J.C."/>
            <person name="Henrissat B."/>
            <person name="Johnson J."/>
            <person name="Lipzen A."/>
            <person name="Ohm R."/>
            <person name="Nagy I."/>
            <person name="Pangilinan J."/>
            <person name="Yan J."/>
            <person name="Xiong Y."/>
            <person name="Grigoriev I.V."/>
            <person name="Hibbett D.S."/>
            <person name="Nagy L.G."/>
        </authorList>
    </citation>
    <scope>NUCLEOTIDE SEQUENCE [LARGE SCALE GENOMIC DNA]</scope>
    <source>
        <strain evidence="1 2">SZMC22713</strain>
    </source>
</reference>
<sequence>MPLVLEDGIRRMPDELLAHIFETGHNSTEDSSTQDSSFVDETFVDDPLDQTETLISRSGDTSLEVNLGLSRMKSFFRQHAFLKAVGLLSKRWYSVTDVSPTMVSRMAAVGLVDFPNLQHLNAFPLDVMLKWNMPLLTSIQGYTWFYTTEMQPLSQLTSINLRVVNEHLDCPYFFGNIACLELYNLKGLGEDQISPCTAEVPKPHSFEMETLKIDLGGSMSNIVVQPLYDALAYLAPSTLVSAARPRHLPID</sequence>
<name>A0A4Y7PIJ4_9AGAM</name>
<protein>
    <recommendedName>
        <fullName evidence="3">F-box domain-containing protein</fullName>
    </recommendedName>
</protein>
<gene>
    <name evidence="1" type="ORF">BD410DRAFT_809565</name>
</gene>